<accession>A0ABS1DIQ2</accession>
<organism evidence="2 3">
    <name type="scientific">Rhodovibrio sodomensis</name>
    <dbReference type="NCBI Taxonomy" id="1088"/>
    <lineage>
        <taxon>Bacteria</taxon>
        <taxon>Pseudomonadati</taxon>
        <taxon>Pseudomonadota</taxon>
        <taxon>Alphaproteobacteria</taxon>
        <taxon>Rhodospirillales</taxon>
        <taxon>Rhodovibrionaceae</taxon>
        <taxon>Rhodovibrio</taxon>
    </lineage>
</organism>
<comment type="caution">
    <text evidence="2">The sequence shown here is derived from an EMBL/GenBank/DDBJ whole genome shotgun (WGS) entry which is preliminary data.</text>
</comment>
<sequence length="131" mass="14712">MNLTTMTTDHREIALGKVIRRARARAGLSQTKLAQRVGMTFQQVQKYEKGTNRVRFTVLLDLSYALGTTPEAMLREYHEVVESQPIADDELAPEDRDAVRLMGLAYQVDERTRKAVIDLLSACVRSDADGS</sequence>
<dbReference type="InterPro" id="IPR001387">
    <property type="entry name" value="Cro/C1-type_HTH"/>
</dbReference>
<dbReference type="Proteomes" id="UP001296873">
    <property type="component" value="Unassembled WGS sequence"/>
</dbReference>
<keyword evidence="3" id="KW-1185">Reference proteome</keyword>
<dbReference type="Gene3D" id="1.10.260.40">
    <property type="entry name" value="lambda repressor-like DNA-binding domains"/>
    <property type="match status" value="1"/>
</dbReference>
<reference evidence="2 3" key="1">
    <citation type="journal article" date="2020" name="Microorganisms">
        <title>Osmotic Adaptation and Compatible Solute Biosynthesis of Phototrophic Bacteria as Revealed from Genome Analyses.</title>
        <authorList>
            <person name="Imhoff J.F."/>
            <person name="Rahn T."/>
            <person name="Kunzel S."/>
            <person name="Keller A."/>
            <person name="Neulinger S.C."/>
        </authorList>
    </citation>
    <scope>NUCLEOTIDE SEQUENCE [LARGE SCALE GENOMIC DNA]</scope>
    <source>
        <strain evidence="2 3">DSM 9895</strain>
    </source>
</reference>
<dbReference type="InterPro" id="IPR010982">
    <property type="entry name" value="Lambda_DNA-bd_dom_sf"/>
</dbReference>
<gene>
    <name evidence="2" type="ORF">CKO28_14580</name>
</gene>
<evidence type="ECO:0000313" key="2">
    <source>
        <dbReference type="EMBL" id="MBK1669260.1"/>
    </source>
</evidence>
<name>A0ABS1DIQ2_9PROT</name>
<proteinExistence type="predicted"/>
<protein>
    <recommendedName>
        <fullName evidence="1">HTH cro/C1-type domain-containing protein</fullName>
    </recommendedName>
</protein>
<dbReference type="Pfam" id="PF01381">
    <property type="entry name" value="HTH_3"/>
    <property type="match status" value="1"/>
</dbReference>
<dbReference type="EMBL" id="NRRL01000043">
    <property type="protein sequence ID" value="MBK1669260.1"/>
    <property type="molecule type" value="Genomic_DNA"/>
</dbReference>
<dbReference type="SUPFAM" id="SSF47413">
    <property type="entry name" value="lambda repressor-like DNA-binding domains"/>
    <property type="match status" value="1"/>
</dbReference>
<dbReference type="PROSITE" id="PS50943">
    <property type="entry name" value="HTH_CROC1"/>
    <property type="match status" value="1"/>
</dbReference>
<evidence type="ECO:0000259" key="1">
    <source>
        <dbReference type="PROSITE" id="PS50943"/>
    </source>
</evidence>
<dbReference type="CDD" id="cd00093">
    <property type="entry name" value="HTH_XRE"/>
    <property type="match status" value="1"/>
</dbReference>
<evidence type="ECO:0000313" key="3">
    <source>
        <dbReference type="Proteomes" id="UP001296873"/>
    </source>
</evidence>
<feature type="domain" description="HTH cro/C1-type" evidence="1">
    <location>
        <begin position="19"/>
        <end position="73"/>
    </location>
</feature>
<dbReference type="SMART" id="SM00530">
    <property type="entry name" value="HTH_XRE"/>
    <property type="match status" value="1"/>
</dbReference>